<name>A0A8T0QRH8_PANVG</name>
<feature type="region of interest" description="Disordered" evidence="1">
    <location>
        <begin position="117"/>
        <end position="139"/>
    </location>
</feature>
<accession>A0A8T0QRH8</accession>
<feature type="region of interest" description="Disordered" evidence="1">
    <location>
        <begin position="170"/>
        <end position="210"/>
    </location>
</feature>
<sequence>MSEVIIMAAAPKVEAKRKKGRGTGSVEKSSEAEGRVVGRKELWRGGSRVARAHRPRRTETTAARNATQRMERRAAQIGGGEGARSCYLFRRVHGKSILSPLLACWCPAHPERHSAAAPAALVSSRQVPSRPSSPSAKPTASRHLISLSLPSFHLIHRLISYPLSLLSPPSSAPPAHARAPAFSHDSPPRPRPRRLHLFRRRRKNGDRAFR</sequence>
<keyword evidence="3" id="KW-1185">Reference proteome</keyword>
<proteinExistence type="predicted"/>
<gene>
    <name evidence="2" type="ORF">PVAP13_7KG370201</name>
</gene>
<feature type="region of interest" description="Disordered" evidence="1">
    <location>
        <begin position="46"/>
        <end position="68"/>
    </location>
</feature>
<protein>
    <submittedName>
        <fullName evidence="2">Uncharacterized protein</fullName>
    </submittedName>
</protein>
<evidence type="ECO:0000313" key="3">
    <source>
        <dbReference type="Proteomes" id="UP000823388"/>
    </source>
</evidence>
<reference evidence="2" key="1">
    <citation type="submission" date="2020-05" db="EMBL/GenBank/DDBJ databases">
        <title>WGS assembly of Panicum virgatum.</title>
        <authorList>
            <person name="Lovell J.T."/>
            <person name="Jenkins J."/>
            <person name="Shu S."/>
            <person name="Juenger T.E."/>
            <person name="Schmutz J."/>
        </authorList>
    </citation>
    <scope>NUCLEOTIDE SEQUENCE</scope>
    <source>
        <strain evidence="2">AP13</strain>
    </source>
</reference>
<dbReference type="AlphaFoldDB" id="A0A8T0QRH8"/>
<feature type="compositionally biased region" description="Basic residues" evidence="1">
    <location>
        <begin position="190"/>
        <end position="204"/>
    </location>
</feature>
<evidence type="ECO:0000313" key="2">
    <source>
        <dbReference type="EMBL" id="KAG2575802.1"/>
    </source>
</evidence>
<comment type="caution">
    <text evidence="2">The sequence shown here is derived from an EMBL/GenBank/DDBJ whole genome shotgun (WGS) entry which is preliminary data.</text>
</comment>
<feature type="compositionally biased region" description="Low complexity" evidence="1">
    <location>
        <begin position="170"/>
        <end position="183"/>
    </location>
</feature>
<dbReference type="Proteomes" id="UP000823388">
    <property type="component" value="Chromosome 7K"/>
</dbReference>
<evidence type="ECO:0000256" key="1">
    <source>
        <dbReference type="SAM" id="MobiDB-lite"/>
    </source>
</evidence>
<dbReference type="EMBL" id="CM029049">
    <property type="protein sequence ID" value="KAG2575802.1"/>
    <property type="molecule type" value="Genomic_DNA"/>
</dbReference>
<feature type="compositionally biased region" description="Low complexity" evidence="1">
    <location>
        <begin position="122"/>
        <end position="135"/>
    </location>
</feature>
<organism evidence="2 3">
    <name type="scientific">Panicum virgatum</name>
    <name type="common">Blackwell switchgrass</name>
    <dbReference type="NCBI Taxonomy" id="38727"/>
    <lineage>
        <taxon>Eukaryota</taxon>
        <taxon>Viridiplantae</taxon>
        <taxon>Streptophyta</taxon>
        <taxon>Embryophyta</taxon>
        <taxon>Tracheophyta</taxon>
        <taxon>Spermatophyta</taxon>
        <taxon>Magnoliopsida</taxon>
        <taxon>Liliopsida</taxon>
        <taxon>Poales</taxon>
        <taxon>Poaceae</taxon>
        <taxon>PACMAD clade</taxon>
        <taxon>Panicoideae</taxon>
        <taxon>Panicodae</taxon>
        <taxon>Paniceae</taxon>
        <taxon>Panicinae</taxon>
        <taxon>Panicum</taxon>
        <taxon>Panicum sect. Hiantes</taxon>
    </lineage>
</organism>